<keyword evidence="2" id="KW-1185">Reference proteome</keyword>
<sequence>MKKFNLVIILLSLLVVFSCKKDKEILTDEVPSTEMVEDSMIVQDSSEMGSNTIQTFASPPEIQGCSSKFAANESDFKQGKFVYVDDYGNTAFVKINNKIVKISMEEGDFDPSDISKTLKSETGVVTMKGQQIKQVGESTYFKGEMTIENKNGTKNTTPIYGKCGC</sequence>
<dbReference type="EMBL" id="JABSNO010000002">
    <property type="protein sequence ID" value="NRS91392.1"/>
    <property type="molecule type" value="Genomic_DNA"/>
</dbReference>
<dbReference type="RefSeq" id="WP_173778020.1">
    <property type="nucleotide sequence ID" value="NZ_JABSNO010000002.1"/>
</dbReference>
<evidence type="ECO:0000313" key="1">
    <source>
        <dbReference type="EMBL" id="NRS91392.1"/>
    </source>
</evidence>
<name>A0A8J8G7I5_9FLAO</name>
<dbReference type="AlphaFoldDB" id="A0A8J8G7I5"/>
<reference evidence="1" key="1">
    <citation type="submission" date="2020-05" db="EMBL/GenBank/DDBJ databases">
        <title>Genomic Encyclopedia of Type Strains, Phase IV (KMG-V): Genome sequencing to study the core and pangenomes of soil and plant-associated prokaryotes.</title>
        <authorList>
            <person name="Whitman W."/>
        </authorList>
    </citation>
    <scope>NUCLEOTIDE SEQUENCE</scope>
    <source>
        <strain evidence="1">16F</strain>
    </source>
</reference>
<comment type="caution">
    <text evidence="1">The sequence shown here is derived from an EMBL/GenBank/DDBJ whole genome shotgun (WGS) entry which is preliminary data.</text>
</comment>
<organism evidence="1 2">
    <name type="scientific">Frigoriflavimonas asaccharolytica</name>
    <dbReference type="NCBI Taxonomy" id="2735899"/>
    <lineage>
        <taxon>Bacteria</taxon>
        <taxon>Pseudomonadati</taxon>
        <taxon>Bacteroidota</taxon>
        <taxon>Flavobacteriia</taxon>
        <taxon>Flavobacteriales</taxon>
        <taxon>Weeksellaceae</taxon>
        <taxon>Frigoriflavimonas</taxon>
    </lineage>
</organism>
<gene>
    <name evidence="1" type="ORF">HNQ03_000458</name>
</gene>
<protein>
    <submittedName>
        <fullName evidence="1">Uncharacterized protein</fullName>
    </submittedName>
</protein>
<accession>A0A8J8G7I5</accession>
<proteinExistence type="predicted"/>
<dbReference type="PROSITE" id="PS51257">
    <property type="entry name" value="PROKAR_LIPOPROTEIN"/>
    <property type="match status" value="1"/>
</dbReference>
<dbReference type="Proteomes" id="UP000610746">
    <property type="component" value="Unassembled WGS sequence"/>
</dbReference>
<evidence type="ECO:0000313" key="2">
    <source>
        <dbReference type="Proteomes" id="UP000610746"/>
    </source>
</evidence>